<dbReference type="EMBL" id="JACBZS010000001">
    <property type="protein sequence ID" value="NYI72023.1"/>
    <property type="molecule type" value="Genomic_DNA"/>
</dbReference>
<dbReference type="RefSeq" id="WP_179445772.1">
    <property type="nucleotide sequence ID" value="NZ_JACBZS010000001.1"/>
</dbReference>
<sequence>MIIRIVGEGQFELPDDAVATLDPFDDQVEAAVKAEDPEALGQALQALHAAVIDAGTPLADDALVDSDLILPAADASLAEVHELLGDRDEGLIPNG</sequence>
<dbReference type="Proteomes" id="UP000527616">
    <property type="component" value="Unassembled WGS sequence"/>
</dbReference>
<reference evidence="2 3" key="1">
    <citation type="submission" date="2020-07" db="EMBL/GenBank/DDBJ databases">
        <title>Sequencing the genomes of 1000 actinobacteria strains.</title>
        <authorList>
            <person name="Klenk H.-P."/>
        </authorList>
    </citation>
    <scope>NUCLEOTIDE SEQUENCE [LARGE SCALE GENOMIC DNA]</scope>
    <source>
        <strain evidence="2 3">DSM 103164</strain>
    </source>
</reference>
<dbReference type="InterPro" id="IPR054437">
    <property type="entry name" value="PspA-assoc_dom"/>
</dbReference>
<feature type="domain" description="PspA-associated" evidence="1">
    <location>
        <begin position="1"/>
        <end position="94"/>
    </location>
</feature>
<evidence type="ECO:0000259" key="1">
    <source>
        <dbReference type="Pfam" id="PF22743"/>
    </source>
</evidence>
<dbReference type="Pfam" id="PF22743">
    <property type="entry name" value="PspAA"/>
    <property type="match status" value="1"/>
</dbReference>
<protein>
    <recommendedName>
        <fullName evidence="1">PspA-associated domain-containing protein</fullName>
    </recommendedName>
</protein>
<accession>A0A7Z0DAQ8</accession>
<gene>
    <name evidence="2" type="ORF">GGQ54_002583</name>
</gene>
<evidence type="ECO:0000313" key="3">
    <source>
        <dbReference type="Proteomes" id="UP000527616"/>
    </source>
</evidence>
<name>A0A7Z0DAQ8_9ACTN</name>
<organism evidence="2 3">
    <name type="scientific">Naumannella cuiyingiana</name>
    <dbReference type="NCBI Taxonomy" id="1347891"/>
    <lineage>
        <taxon>Bacteria</taxon>
        <taxon>Bacillati</taxon>
        <taxon>Actinomycetota</taxon>
        <taxon>Actinomycetes</taxon>
        <taxon>Propionibacteriales</taxon>
        <taxon>Propionibacteriaceae</taxon>
        <taxon>Naumannella</taxon>
    </lineage>
</organism>
<proteinExistence type="predicted"/>
<comment type="caution">
    <text evidence="2">The sequence shown here is derived from an EMBL/GenBank/DDBJ whole genome shotgun (WGS) entry which is preliminary data.</text>
</comment>
<keyword evidence="3" id="KW-1185">Reference proteome</keyword>
<evidence type="ECO:0000313" key="2">
    <source>
        <dbReference type="EMBL" id="NYI72023.1"/>
    </source>
</evidence>
<dbReference type="AlphaFoldDB" id="A0A7Z0DAQ8"/>